<feature type="non-terminal residue" evidence="1">
    <location>
        <position position="116"/>
    </location>
</feature>
<gene>
    <name evidence="1" type="ORF">GRG538_LOCUS6613</name>
</gene>
<name>A0A817X416_9BILA</name>
<comment type="caution">
    <text evidence="1">The sequence shown here is derived from an EMBL/GenBank/DDBJ whole genome shotgun (WGS) entry which is preliminary data.</text>
</comment>
<protein>
    <submittedName>
        <fullName evidence="1">Uncharacterized protein</fullName>
    </submittedName>
</protein>
<dbReference type="Proteomes" id="UP000663872">
    <property type="component" value="Unassembled WGS sequence"/>
</dbReference>
<dbReference type="AlphaFoldDB" id="A0A817X416"/>
<evidence type="ECO:0000313" key="1">
    <source>
        <dbReference type="EMBL" id="CAF3363015.1"/>
    </source>
</evidence>
<sequence>LNNNENQLRIHSSNPLNDPNPIINFAVDAFSAATTTTTTTTNNGSIILNFSETIVIRFEKDSLKTNNFVHEIFLSDISFVDLSALNNKLIEKKFHLHFDDIQYVKWYKYSVEEKNS</sequence>
<reference evidence="1" key="1">
    <citation type="submission" date="2021-02" db="EMBL/GenBank/DDBJ databases">
        <authorList>
            <person name="Nowell W R."/>
        </authorList>
    </citation>
    <scope>NUCLEOTIDE SEQUENCE</scope>
</reference>
<evidence type="ECO:0000313" key="2">
    <source>
        <dbReference type="Proteomes" id="UP000663872"/>
    </source>
</evidence>
<dbReference type="EMBL" id="CAJNYT010000663">
    <property type="protein sequence ID" value="CAF3363015.1"/>
    <property type="molecule type" value="Genomic_DNA"/>
</dbReference>
<organism evidence="1 2">
    <name type="scientific">Rotaria socialis</name>
    <dbReference type="NCBI Taxonomy" id="392032"/>
    <lineage>
        <taxon>Eukaryota</taxon>
        <taxon>Metazoa</taxon>
        <taxon>Spiralia</taxon>
        <taxon>Gnathifera</taxon>
        <taxon>Rotifera</taxon>
        <taxon>Eurotatoria</taxon>
        <taxon>Bdelloidea</taxon>
        <taxon>Philodinida</taxon>
        <taxon>Philodinidae</taxon>
        <taxon>Rotaria</taxon>
    </lineage>
</organism>
<accession>A0A817X416</accession>
<proteinExistence type="predicted"/>
<feature type="non-terminal residue" evidence="1">
    <location>
        <position position="1"/>
    </location>
</feature>